<reference evidence="15" key="3">
    <citation type="submission" date="2025-09" db="UniProtKB">
        <authorList>
            <consortium name="Ensembl"/>
        </authorList>
    </citation>
    <scope>IDENTIFICATION</scope>
</reference>
<keyword evidence="14" id="KW-0813">Transport</keyword>
<dbReference type="Proteomes" id="UP000694387">
    <property type="component" value="Chromosome 17"/>
</dbReference>
<dbReference type="InterPro" id="IPR018108">
    <property type="entry name" value="MCP_transmembrane"/>
</dbReference>
<comment type="similarity">
    <text evidence="2 14">Belongs to the mitochondrial carrier (TC 2.A.29) family.</text>
</comment>
<keyword evidence="4" id="KW-0677">Repeat</keyword>
<accession>A0A9L0J3T6</accession>
<dbReference type="GO" id="GO:0055088">
    <property type="term" value="P:lipid homeostasis"/>
    <property type="evidence" value="ECO:0007669"/>
    <property type="project" value="Ensembl"/>
</dbReference>
<evidence type="ECO:0000256" key="13">
    <source>
        <dbReference type="PROSITE-ProRule" id="PRU00282"/>
    </source>
</evidence>
<evidence type="ECO:0000256" key="5">
    <source>
        <dbReference type="ARBA" id="ARBA00022787"/>
    </source>
</evidence>
<dbReference type="GO" id="GO:1902231">
    <property type="term" value="P:positive regulation of intrinsic apoptotic signaling pathway in response to DNA damage"/>
    <property type="evidence" value="ECO:0007669"/>
    <property type="project" value="Ensembl"/>
</dbReference>
<dbReference type="AlphaFoldDB" id="A0A9L0J3T6"/>
<comment type="subcellular location">
    <subcellularLocation>
        <location evidence="1">Mitochondrion outer membrane</location>
        <topology evidence="1">Multi-pass membrane protein</topology>
    </subcellularLocation>
</comment>
<evidence type="ECO:0000256" key="7">
    <source>
        <dbReference type="ARBA" id="ARBA00022990"/>
    </source>
</evidence>
<dbReference type="GO" id="GO:0005741">
    <property type="term" value="C:mitochondrial outer membrane"/>
    <property type="evidence" value="ECO:0007669"/>
    <property type="project" value="UniProtKB-SubCell"/>
</dbReference>
<sequence length="339" mass="36843">MADAASQVLLGSGLTILSQPLMYVKVLIQVGYEPLPPTIGRNIFGRQVCQLPGLFCYAQHIASIDGKRGLFTGLTPRLCSGVLGTVVHGKVLQHYQECDKVEELGPGNVQKEVSCSFDRVIKETTREMMARSAATLITHPFHVITLRSMVQFIGRESKYCGLCDSIVTIYREEGILGFFAGLIPRLLGDIISLWLCNSLAYLVNTYALDSGVSTMNEMKSYSQAVTGFFASMLTYPFVLVSNLMAVNNCGLAGGSPPYSPIYTSWLDCWCLLQKELRSFSHCENRSTSRGHQTSGFACASWAAEKSRPGPGIVPSTSPVGQSNSIQAVGPVMSYTRGPP</sequence>
<dbReference type="GO" id="GO:0045820">
    <property type="term" value="P:negative regulation of glycolytic process"/>
    <property type="evidence" value="ECO:0007669"/>
    <property type="project" value="Ensembl"/>
</dbReference>
<dbReference type="PANTHER" id="PTHR10780">
    <property type="entry name" value="MITOCHONDRIAL CARRIER HOMOLOG"/>
    <property type="match status" value="1"/>
</dbReference>
<dbReference type="FunFam" id="1.50.40.10:FF:000035">
    <property type="entry name" value="Mitochondrial carrier homolog 2 variant"/>
    <property type="match status" value="1"/>
</dbReference>
<evidence type="ECO:0000256" key="10">
    <source>
        <dbReference type="ARBA" id="ARBA00055968"/>
    </source>
</evidence>
<reference evidence="15 16" key="1">
    <citation type="journal article" date="2020" name="Nat. Commun.">
        <title>Donkey genomes provide new insights into domestication and selection for coat color.</title>
        <authorList>
            <person name="Wang"/>
            <person name="C."/>
            <person name="Li"/>
            <person name="H."/>
            <person name="Guo"/>
            <person name="Y."/>
            <person name="Huang"/>
            <person name="J."/>
            <person name="Sun"/>
            <person name="Y."/>
            <person name="Min"/>
            <person name="J."/>
            <person name="Wang"/>
            <person name="J."/>
            <person name="Fang"/>
            <person name="X."/>
            <person name="Zhao"/>
            <person name="Z."/>
            <person name="Wang"/>
            <person name="S."/>
            <person name="Zhang"/>
            <person name="Y."/>
            <person name="Liu"/>
            <person name="Q."/>
            <person name="Jiang"/>
            <person name="Q."/>
            <person name="Wang"/>
            <person name="X."/>
            <person name="Guo"/>
            <person name="Y."/>
            <person name="Yang"/>
            <person name="C."/>
            <person name="Wang"/>
            <person name="Y."/>
            <person name="Tian"/>
            <person name="F."/>
            <person name="Zhuang"/>
            <person name="G."/>
            <person name="Fan"/>
            <person name="Y."/>
            <person name="Gao"/>
            <person name="Q."/>
            <person name="Li"/>
            <person name="Y."/>
            <person name="Ju"/>
            <person name="Z."/>
            <person name="Li"/>
            <person name="J."/>
            <person name="Li"/>
            <person name="R."/>
            <person name="Hou"/>
            <person name="M."/>
            <person name="Yang"/>
            <person name="G."/>
            <person name="Liu"/>
            <person name="G."/>
            <person name="Liu"/>
            <person name="W."/>
            <person name="Guo"/>
            <person name="J."/>
            <person name="Pan"/>
            <person name="S."/>
            <person name="Fan"/>
            <person name="G."/>
            <person name="Zhang"/>
            <person name="W."/>
            <person name="Zhang"/>
            <person name="R."/>
            <person name="Yu"/>
            <person name="J."/>
            <person name="Zhang"/>
            <person name="X."/>
            <person name="Yin"/>
            <person name="Q."/>
            <person name="Ji"/>
            <person name="C."/>
            <person name="Jin"/>
            <person name="Y."/>
            <person name="Yue"/>
            <person name="G."/>
            <person name="Liu"/>
            <person name="M."/>
            <person name="Xu"/>
            <person name="J."/>
            <person name="Liu"/>
            <person name="S."/>
            <person name="Jordana"/>
            <person name="J."/>
            <person name="Noce"/>
            <person name="A."/>
            <person name="Amills"/>
            <person name="M."/>
            <person name="Wu"/>
            <person name="D.D."/>
            <person name="Li"/>
            <person name="S."/>
            <person name="Zhou"/>
            <person name="X. and Zhong"/>
            <person name="J."/>
        </authorList>
    </citation>
    <scope>NUCLEOTIDE SEQUENCE [LARGE SCALE GENOMIC DNA]</scope>
</reference>
<dbReference type="GO" id="GO:2000738">
    <property type="term" value="P:positive regulation of stem cell differentiation"/>
    <property type="evidence" value="ECO:0007669"/>
    <property type="project" value="Ensembl"/>
</dbReference>
<keyword evidence="7" id="KW-0007">Acetylation</keyword>
<evidence type="ECO:0000256" key="11">
    <source>
        <dbReference type="ARBA" id="ARBA00062728"/>
    </source>
</evidence>
<evidence type="ECO:0000256" key="4">
    <source>
        <dbReference type="ARBA" id="ARBA00022737"/>
    </source>
</evidence>
<evidence type="ECO:0000256" key="9">
    <source>
        <dbReference type="ARBA" id="ARBA00023136"/>
    </source>
</evidence>
<evidence type="ECO:0000256" key="14">
    <source>
        <dbReference type="RuleBase" id="RU000488"/>
    </source>
</evidence>
<dbReference type="Pfam" id="PF00153">
    <property type="entry name" value="Mito_carr"/>
    <property type="match status" value="1"/>
</dbReference>
<keyword evidence="16" id="KW-1185">Reference proteome</keyword>
<evidence type="ECO:0000313" key="15">
    <source>
        <dbReference type="Ensembl" id="ENSEASP00005043935.1"/>
    </source>
</evidence>
<dbReference type="GO" id="GO:1902108">
    <property type="term" value="P:regulation of mitochondrial membrane permeability involved in apoptotic process"/>
    <property type="evidence" value="ECO:0007669"/>
    <property type="project" value="Ensembl"/>
</dbReference>
<keyword evidence="3 13" id="KW-0812">Transmembrane</keyword>
<dbReference type="PANTHER" id="PTHR10780:SF20">
    <property type="entry name" value="MITOCHONDRIAL CARRIER HOMOLOG 2"/>
    <property type="match status" value="1"/>
</dbReference>
<dbReference type="Gene3D" id="1.50.40.10">
    <property type="entry name" value="Mitochondrial carrier domain"/>
    <property type="match status" value="1"/>
</dbReference>
<keyword evidence="9 13" id="KW-0472">Membrane</keyword>
<evidence type="ECO:0000256" key="3">
    <source>
        <dbReference type="ARBA" id="ARBA00022692"/>
    </source>
</evidence>
<proteinExistence type="inferred from homology"/>
<comment type="function">
    <text evidence="10">Protein insertase that mediates insertion of transmembrane proteins into the mitochondrial outer membrane. Catalyzes insertion of proteins with alpha-helical transmembrane regions, such as signal-anchored, tail-anchored and multi-pass membrane proteins. Does not mediate insertion of beta-barrel transmembrane proteins. Also acts as a receptor for the truncated form of pro-apoptotic BH3-interacting domain death agonist (p15 BID) and has therefore a critical function in apoptosis. Regulates the quiescence/cycling of hematopoietic stem cells (HSCs). Acts as a regulator of mitochondrial fusion, essential for the naive-to-primed interconversion of embryonic stem cells (ESCs). Acts as a regulator of lipid homeostasis and has a regulatory role in adipocyte differentiation and biology.</text>
</comment>
<feature type="repeat" description="Solcar" evidence="13">
    <location>
        <begin position="118"/>
        <end position="206"/>
    </location>
</feature>
<keyword evidence="5" id="KW-1000">Mitochondrion outer membrane</keyword>
<dbReference type="GO" id="GO:0010917">
    <property type="term" value="P:negative regulation of mitochondrial membrane potential"/>
    <property type="evidence" value="ECO:0007669"/>
    <property type="project" value="Ensembl"/>
</dbReference>
<dbReference type="Ensembl" id="ENSEAST00005050584.1">
    <property type="protein sequence ID" value="ENSEASP00005043935.1"/>
    <property type="gene ID" value="ENSEASG00005010837.2"/>
</dbReference>
<dbReference type="GO" id="GO:0032977">
    <property type="term" value="F:membrane insertase activity"/>
    <property type="evidence" value="ECO:0007669"/>
    <property type="project" value="Ensembl"/>
</dbReference>
<comment type="subunit">
    <text evidence="11">Interacts with p15BID.</text>
</comment>
<organism evidence="15 16">
    <name type="scientific">Equus asinus</name>
    <name type="common">Donkey</name>
    <name type="synonym">Equus africanus asinus</name>
    <dbReference type="NCBI Taxonomy" id="9793"/>
    <lineage>
        <taxon>Eukaryota</taxon>
        <taxon>Metazoa</taxon>
        <taxon>Chordata</taxon>
        <taxon>Craniata</taxon>
        <taxon>Vertebrata</taxon>
        <taxon>Euteleostomi</taxon>
        <taxon>Mammalia</taxon>
        <taxon>Eutheria</taxon>
        <taxon>Laurasiatheria</taxon>
        <taxon>Perissodactyla</taxon>
        <taxon>Equidae</taxon>
        <taxon>Equus</taxon>
    </lineage>
</organism>
<name>A0A9L0J3T6_EQUAS</name>
<dbReference type="PROSITE" id="PS50920">
    <property type="entry name" value="SOLCAR"/>
    <property type="match status" value="1"/>
</dbReference>
<keyword evidence="6" id="KW-1133">Transmembrane helix</keyword>
<evidence type="ECO:0000256" key="1">
    <source>
        <dbReference type="ARBA" id="ARBA00004374"/>
    </source>
</evidence>
<dbReference type="GO" id="GO:0010635">
    <property type="term" value="P:regulation of mitochondrial fusion"/>
    <property type="evidence" value="ECO:0007669"/>
    <property type="project" value="Ensembl"/>
</dbReference>
<evidence type="ECO:0000256" key="6">
    <source>
        <dbReference type="ARBA" id="ARBA00022989"/>
    </source>
</evidence>
<dbReference type="GO" id="GO:0061484">
    <property type="term" value="P:hematopoietic stem cell homeostasis"/>
    <property type="evidence" value="ECO:0007669"/>
    <property type="project" value="Ensembl"/>
</dbReference>
<gene>
    <name evidence="15" type="primary">MTCH2</name>
</gene>
<keyword evidence="8" id="KW-0496">Mitochondrion</keyword>
<reference evidence="15" key="2">
    <citation type="submission" date="2025-08" db="UniProtKB">
        <authorList>
            <consortium name="Ensembl"/>
        </authorList>
    </citation>
    <scope>IDENTIFICATION</scope>
</reference>
<evidence type="ECO:0000313" key="16">
    <source>
        <dbReference type="Proteomes" id="UP000694387"/>
    </source>
</evidence>
<dbReference type="SUPFAM" id="SSF103506">
    <property type="entry name" value="Mitochondrial carrier"/>
    <property type="match status" value="1"/>
</dbReference>
<evidence type="ECO:0000256" key="2">
    <source>
        <dbReference type="ARBA" id="ARBA00006375"/>
    </source>
</evidence>
<dbReference type="GO" id="GO:0045040">
    <property type="term" value="P:protein insertion into mitochondrial outer membrane"/>
    <property type="evidence" value="ECO:0007669"/>
    <property type="project" value="Ensembl"/>
</dbReference>
<evidence type="ECO:0000256" key="12">
    <source>
        <dbReference type="ARBA" id="ARBA00070467"/>
    </source>
</evidence>
<dbReference type="GO" id="GO:0042775">
    <property type="term" value="P:mitochondrial ATP synthesis coupled electron transport"/>
    <property type="evidence" value="ECO:0007669"/>
    <property type="project" value="Ensembl"/>
</dbReference>
<dbReference type="GeneTree" id="ENSGT00390000000020"/>
<dbReference type="GO" id="GO:0097284">
    <property type="term" value="P:hepatocyte apoptotic process"/>
    <property type="evidence" value="ECO:0007669"/>
    <property type="project" value="Ensembl"/>
</dbReference>
<evidence type="ECO:0000256" key="8">
    <source>
        <dbReference type="ARBA" id="ARBA00023128"/>
    </source>
</evidence>
<protein>
    <recommendedName>
        <fullName evidence="12">Mitochondrial carrier homolog 2</fullName>
    </recommendedName>
</protein>
<dbReference type="InterPro" id="IPR023395">
    <property type="entry name" value="MCP_dom_sf"/>
</dbReference>
<dbReference type="GO" id="GO:0071478">
    <property type="term" value="P:cellular response to radiation"/>
    <property type="evidence" value="ECO:0007669"/>
    <property type="project" value="Ensembl"/>
</dbReference>
<dbReference type="GO" id="GO:0035701">
    <property type="term" value="P:hematopoietic stem cell migration"/>
    <property type="evidence" value="ECO:0007669"/>
    <property type="project" value="Ensembl"/>
</dbReference>
<dbReference type="GO" id="GO:0006089">
    <property type="term" value="P:lactate metabolic process"/>
    <property type="evidence" value="ECO:0007669"/>
    <property type="project" value="Ensembl"/>
</dbReference>
<dbReference type="GO" id="GO:0090152">
    <property type="term" value="P:establishment of protein localization to mitochondrial membrane involved in mitochondrial fission"/>
    <property type="evidence" value="ECO:0007669"/>
    <property type="project" value="Ensembl"/>
</dbReference>